<dbReference type="GO" id="GO:0045892">
    <property type="term" value="P:negative regulation of DNA-templated transcription"/>
    <property type="evidence" value="ECO:0007669"/>
    <property type="project" value="TreeGrafter"/>
</dbReference>
<dbReference type="GO" id="GO:0003677">
    <property type="term" value="F:DNA binding"/>
    <property type="evidence" value="ECO:0007669"/>
    <property type="project" value="UniProtKB-KW"/>
</dbReference>
<evidence type="ECO:0000259" key="4">
    <source>
        <dbReference type="PROSITE" id="PS50949"/>
    </source>
</evidence>
<keyword evidence="1" id="KW-0805">Transcription regulation</keyword>
<name>A0A376CJL1_9CORY</name>
<evidence type="ECO:0000313" key="5">
    <source>
        <dbReference type="EMBL" id="STC68681.1"/>
    </source>
</evidence>
<proteinExistence type="predicted"/>
<dbReference type="InterPro" id="IPR036390">
    <property type="entry name" value="WH_DNA-bd_sf"/>
</dbReference>
<dbReference type="Pfam" id="PF00392">
    <property type="entry name" value="GntR"/>
    <property type="match status" value="1"/>
</dbReference>
<dbReference type="AlphaFoldDB" id="A0A376CJL1"/>
<gene>
    <name evidence="5" type="primary">yvoA_1</name>
    <name evidence="5" type="ORF">NCTC11862_00443</name>
</gene>
<dbReference type="PROSITE" id="PS50949">
    <property type="entry name" value="HTH_GNTR"/>
    <property type="match status" value="1"/>
</dbReference>
<evidence type="ECO:0000256" key="3">
    <source>
        <dbReference type="ARBA" id="ARBA00023163"/>
    </source>
</evidence>
<dbReference type="InterPro" id="IPR028978">
    <property type="entry name" value="Chorismate_lyase_/UTRA_dom_sf"/>
</dbReference>
<dbReference type="RefSeq" id="WP_018582183.1">
    <property type="nucleotide sequence ID" value="NZ_LDYD01000007.1"/>
</dbReference>
<keyword evidence="2" id="KW-0238">DNA-binding</keyword>
<evidence type="ECO:0000256" key="1">
    <source>
        <dbReference type="ARBA" id="ARBA00023015"/>
    </source>
</evidence>
<dbReference type="GO" id="GO:0003700">
    <property type="term" value="F:DNA-binding transcription factor activity"/>
    <property type="evidence" value="ECO:0007669"/>
    <property type="project" value="InterPro"/>
</dbReference>
<dbReference type="Pfam" id="PF07702">
    <property type="entry name" value="UTRA"/>
    <property type="match status" value="1"/>
</dbReference>
<dbReference type="STRING" id="35756.GCA_001044155_01821"/>
<dbReference type="SUPFAM" id="SSF46785">
    <property type="entry name" value="Winged helix' DNA-binding domain"/>
    <property type="match status" value="1"/>
</dbReference>
<dbReference type="Gene3D" id="1.10.10.10">
    <property type="entry name" value="Winged helix-like DNA-binding domain superfamily/Winged helix DNA-binding domain"/>
    <property type="match status" value="1"/>
</dbReference>
<dbReference type="Gene3D" id="3.40.1410.10">
    <property type="entry name" value="Chorismate lyase-like"/>
    <property type="match status" value="1"/>
</dbReference>
<evidence type="ECO:0000313" key="6">
    <source>
        <dbReference type="Proteomes" id="UP000254467"/>
    </source>
</evidence>
<dbReference type="SUPFAM" id="SSF64288">
    <property type="entry name" value="Chorismate lyase-like"/>
    <property type="match status" value="1"/>
</dbReference>
<accession>A0A376CJL1</accession>
<dbReference type="CDD" id="cd07377">
    <property type="entry name" value="WHTH_GntR"/>
    <property type="match status" value="1"/>
</dbReference>
<dbReference type="PRINTS" id="PR00035">
    <property type="entry name" value="HTHGNTR"/>
</dbReference>
<protein>
    <submittedName>
        <fullName evidence="5">Transcriptional regulator</fullName>
    </submittedName>
</protein>
<dbReference type="SMART" id="SM00345">
    <property type="entry name" value="HTH_GNTR"/>
    <property type="match status" value="1"/>
</dbReference>
<dbReference type="OrthoDB" id="7363114at2"/>
<evidence type="ECO:0000256" key="2">
    <source>
        <dbReference type="ARBA" id="ARBA00023125"/>
    </source>
</evidence>
<keyword evidence="6" id="KW-1185">Reference proteome</keyword>
<dbReference type="PANTHER" id="PTHR44846">
    <property type="entry name" value="MANNOSYL-D-GLYCERATE TRANSPORT/METABOLISM SYSTEM REPRESSOR MNGR-RELATED"/>
    <property type="match status" value="1"/>
</dbReference>
<dbReference type="InterPro" id="IPR000524">
    <property type="entry name" value="Tscrpt_reg_HTH_GntR"/>
</dbReference>
<dbReference type="Proteomes" id="UP000254467">
    <property type="component" value="Unassembled WGS sequence"/>
</dbReference>
<dbReference type="EMBL" id="UFXQ01000001">
    <property type="protein sequence ID" value="STC68681.1"/>
    <property type="molecule type" value="Genomic_DNA"/>
</dbReference>
<dbReference type="InterPro" id="IPR050679">
    <property type="entry name" value="Bact_HTH_transcr_reg"/>
</dbReference>
<reference evidence="5 6" key="1">
    <citation type="submission" date="2018-06" db="EMBL/GenBank/DDBJ databases">
        <authorList>
            <consortium name="Pathogen Informatics"/>
            <person name="Doyle S."/>
        </authorList>
    </citation>
    <scope>NUCLEOTIDE SEQUENCE [LARGE SCALE GENOMIC DNA]</scope>
    <source>
        <strain evidence="5 6">NCTC11862</strain>
    </source>
</reference>
<organism evidence="5 6">
    <name type="scientific">Corynebacterium pilosum</name>
    <dbReference type="NCBI Taxonomy" id="35756"/>
    <lineage>
        <taxon>Bacteria</taxon>
        <taxon>Bacillati</taxon>
        <taxon>Actinomycetota</taxon>
        <taxon>Actinomycetes</taxon>
        <taxon>Mycobacteriales</taxon>
        <taxon>Corynebacteriaceae</taxon>
        <taxon>Corynebacterium</taxon>
    </lineage>
</organism>
<feature type="domain" description="HTH gntR-type" evidence="4">
    <location>
        <begin position="4"/>
        <end position="74"/>
    </location>
</feature>
<sequence>MARKPAYVAIAETLRKGIEDRTYKPGDRLPAERELVSQFDVARMTIRHALDLLQMEGLIDRKRGRAGGTFVRAVPPMLELTRIDGVDAQLDSLEIAHSHKLLSQGVVQAPHPVATAFQINPGDEVFRAEVLRYISGVPGILETVFVPQEYADIAQHLDHSLIDALANKLGADVDKREDVIVPGAATDAERSRLEVTSAAQVLRITRTTHLRSDAIVAFSYVAVRPDVAQVKVVTARD</sequence>
<dbReference type="PANTHER" id="PTHR44846:SF17">
    <property type="entry name" value="GNTR-FAMILY TRANSCRIPTIONAL REGULATOR"/>
    <property type="match status" value="1"/>
</dbReference>
<dbReference type="InterPro" id="IPR011663">
    <property type="entry name" value="UTRA"/>
</dbReference>
<keyword evidence="3" id="KW-0804">Transcription</keyword>
<dbReference type="InterPro" id="IPR036388">
    <property type="entry name" value="WH-like_DNA-bd_sf"/>
</dbReference>
<dbReference type="SMART" id="SM00866">
    <property type="entry name" value="UTRA"/>
    <property type="match status" value="1"/>
</dbReference>